<keyword evidence="7" id="KW-0106">Calcium</keyword>
<sequence length="576" mass="64907">MSLRLSQRSQRKRIVIGLAIFLIVWWHLGSSSSSSSSPLFAGDVKFAASSFDWSQFTPFNPVLDIKPLPTTRPRSLPPVQADAALFKPSRVNDERRAAVRAVFDRSYQAYRSHAWLHDELTPVTGRGKDPFGGWAATLVDSLDSLWIMGFKDEFREAAAAVGRLDWANTEAGALNIFETTIRHLGGLLSAYDLSREPVLLAKAVELGEMLYVGFDTENRIPGFWLNFKDALQNLQWAGTNDPSACPASLSLEFTRLSQITGDPKYYDATDRVTRFLEKTQNKTLLPGIWPTTIDFRHETVYQNRFTLGALADSLYEYLPKMYALLGGVDKSYEDMYKAAADTIIEHMLFRAMIPDDGDKDAIYFTGDLLVKEDEVMRINESQHLTCFVGGMFGLGGKLFQLEKHSQIGERLARGCGWAYANMPTGIMPEIFNMVACESTEGPCPWDQDRWEDEVGAAQVPRGFKNARDPRYLLRPEAIESIFLSYRMTGNPEYREIAWDMFEAIIMATETKLAYSAFADVTVTGATKKLDSMESFWLAETLKYFYLIFSPPDVISLDDYVLNTEAHPLLRPKPFAG</sequence>
<gene>
    <name evidence="10" type="ORF">B0I35DRAFT_427506</name>
</gene>
<dbReference type="Gene3D" id="1.50.10.10">
    <property type="match status" value="1"/>
</dbReference>
<dbReference type="InterPro" id="IPR001382">
    <property type="entry name" value="Glyco_hydro_47"/>
</dbReference>
<dbReference type="FunFam" id="1.50.10.10:FF:000037">
    <property type="entry name" value="alpha-1,2-Mannosidase"/>
    <property type="match status" value="1"/>
</dbReference>
<comment type="similarity">
    <text evidence="3 9">Belongs to the glycosyl hydrolase 47 family.</text>
</comment>
<protein>
    <recommendedName>
        <fullName evidence="9">alpha-1,2-Mannosidase</fullName>
        <ecNumber evidence="9">3.2.1.-</ecNumber>
    </recommendedName>
</protein>
<keyword evidence="9" id="KW-0326">Glycosidase</keyword>
<keyword evidence="5 8" id="KW-1015">Disulfide bond</keyword>
<dbReference type="PANTHER" id="PTHR11742">
    <property type="entry name" value="MANNOSYL-OLIGOSACCHARIDE ALPHA-1,2-MANNOSIDASE-RELATED"/>
    <property type="match status" value="1"/>
</dbReference>
<evidence type="ECO:0000256" key="3">
    <source>
        <dbReference type="ARBA" id="ARBA00007658"/>
    </source>
</evidence>
<feature type="disulfide bond" evidence="8">
    <location>
        <begin position="386"/>
        <end position="415"/>
    </location>
</feature>
<dbReference type="EMBL" id="JAGPNK010000005">
    <property type="protein sequence ID" value="KAH7320633.1"/>
    <property type="molecule type" value="Genomic_DNA"/>
</dbReference>
<dbReference type="Pfam" id="PF01532">
    <property type="entry name" value="Glyco_hydro_47"/>
    <property type="match status" value="1"/>
</dbReference>
<dbReference type="GO" id="GO:0036503">
    <property type="term" value="P:ERAD pathway"/>
    <property type="evidence" value="ECO:0007669"/>
    <property type="project" value="UniProtKB-ARBA"/>
</dbReference>
<dbReference type="InterPro" id="IPR050749">
    <property type="entry name" value="Glycosyl_Hydrolase_47"/>
</dbReference>
<feature type="binding site" evidence="7">
    <location>
        <position position="563"/>
    </location>
    <ligand>
        <name>Ca(2+)</name>
        <dbReference type="ChEBI" id="CHEBI:29108"/>
    </ligand>
</feature>
<feature type="active site" evidence="6">
    <location>
        <position position="476"/>
    </location>
</feature>
<dbReference type="GO" id="GO:0016020">
    <property type="term" value="C:membrane"/>
    <property type="evidence" value="ECO:0007669"/>
    <property type="project" value="InterPro"/>
</dbReference>
<organism evidence="10 11">
    <name type="scientific">Stachybotrys elegans</name>
    <dbReference type="NCBI Taxonomy" id="80388"/>
    <lineage>
        <taxon>Eukaryota</taxon>
        <taxon>Fungi</taxon>
        <taxon>Dikarya</taxon>
        <taxon>Ascomycota</taxon>
        <taxon>Pezizomycotina</taxon>
        <taxon>Sordariomycetes</taxon>
        <taxon>Hypocreomycetidae</taxon>
        <taxon>Hypocreales</taxon>
        <taxon>Stachybotryaceae</taxon>
        <taxon>Stachybotrys</taxon>
    </lineage>
</organism>
<dbReference type="Proteomes" id="UP000813444">
    <property type="component" value="Unassembled WGS sequence"/>
</dbReference>
<comment type="caution">
    <text evidence="10">The sequence shown here is derived from an EMBL/GenBank/DDBJ whole genome shotgun (WGS) entry which is preliminary data.</text>
</comment>
<evidence type="ECO:0000256" key="2">
    <source>
        <dbReference type="ARBA" id="ARBA00004922"/>
    </source>
</evidence>
<dbReference type="OrthoDB" id="8118055at2759"/>
<dbReference type="AlphaFoldDB" id="A0A8K0WTJ2"/>
<evidence type="ECO:0000256" key="9">
    <source>
        <dbReference type="RuleBase" id="RU361193"/>
    </source>
</evidence>
<dbReference type="GO" id="GO:0005783">
    <property type="term" value="C:endoplasmic reticulum"/>
    <property type="evidence" value="ECO:0007669"/>
    <property type="project" value="TreeGrafter"/>
</dbReference>
<name>A0A8K0WTJ2_9HYPO</name>
<feature type="active site" evidence="6">
    <location>
        <position position="312"/>
    </location>
</feature>
<dbReference type="PANTHER" id="PTHR11742:SF89">
    <property type="entry name" value="ALPHA-1,2-MANNOSIDASE"/>
    <property type="match status" value="1"/>
</dbReference>
<comment type="pathway">
    <text evidence="2">Protein modification; protein glycosylation.</text>
</comment>
<dbReference type="PRINTS" id="PR00747">
    <property type="entry name" value="GLYHDRLASE47"/>
</dbReference>
<keyword evidence="11" id="KW-1185">Reference proteome</keyword>
<evidence type="ECO:0000256" key="7">
    <source>
        <dbReference type="PIRSR" id="PIRSR601382-2"/>
    </source>
</evidence>
<dbReference type="InterPro" id="IPR036026">
    <property type="entry name" value="Seven-hairpin_glycosidases"/>
</dbReference>
<evidence type="ECO:0000256" key="5">
    <source>
        <dbReference type="ARBA" id="ARBA00023157"/>
    </source>
</evidence>
<dbReference type="GO" id="GO:0004571">
    <property type="term" value="F:mannosyl-oligosaccharide 1,2-alpha-mannosidase activity"/>
    <property type="evidence" value="ECO:0007669"/>
    <property type="project" value="InterPro"/>
</dbReference>
<dbReference type="GO" id="GO:0005975">
    <property type="term" value="P:carbohydrate metabolic process"/>
    <property type="evidence" value="ECO:0007669"/>
    <property type="project" value="InterPro"/>
</dbReference>
<evidence type="ECO:0000256" key="6">
    <source>
        <dbReference type="PIRSR" id="PIRSR601382-1"/>
    </source>
</evidence>
<dbReference type="SUPFAM" id="SSF48225">
    <property type="entry name" value="Seven-hairpin glycosidases"/>
    <property type="match status" value="1"/>
</dbReference>
<dbReference type="UniPathway" id="UPA00378"/>
<dbReference type="InterPro" id="IPR012341">
    <property type="entry name" value="6hp_glycosidase-like_sf"/>
</dbReference>
<evidence type="ECO:0000313" key="11">
    <source>
        <dbReference type="Proteomes" id="UP000813444"/>
    </source>
</evidence>
<evidence type="ECO:0000313" key="10">
    <source>
        <dbReference type="EMBL" id="KAH7320633.1"/>
    </source>
</evidence>
<evidence type="ECO:0000256" key="8">
    <source>
        <dbReference type="PIRSR" id="PIRSR601382-3"/>
    </source>
</evidence>
<comment type="cofactor">
    <cofactor evidence="1 7">
        <name>Ca(2+)</name>
        <dbReference type="ChEBI" id="CHEBI:29108"/>
    </cofactor>
</comment>
<dbReference type="EC" id="3.2.1.-" evidence="9"/>
<keyword evidence="4 9" id="KW-0378">Hydrolase</keyword>
<evidence type="ECO:0000256" key="1">
    <source>
        <dbReference type="ARBA" id="ARBA00001913"/>
    </source>
</evidence>
<accession>A0A8K0WTJ2</accession>
<dbReference type="GO" id="GO:0005509">
    <property type="term" value="F:calcium ion binding"/>
    <property type="evidence" value="ECO:0007669"/>
    <property type="project" value="InterPro"/>
</dbReference>
<evidence type="ECO:0000256" key="4">
    <source>
        <dbReference type="ARBA" id="ARBA00022801"/>
    </source>
</evidence>
<feature type="active site" description="Proton donor" evidence="6">
    <location>
        <position position="178"/>
    </location>
</feature>
<feature type="active site" description="Proton donor" evidence="6">
    <location>
        <position position="429"/>
    </location>
</feature>
<proteinExistence type="inferred from homology"/>
<keyword evidence="7" id="KW-0479">Metal-binding</keyword>
<reference evidence="10" key="1">
    <citation type="journal article" date="2021" name="Nat. Commun.">
        <title>Genetic determinants of endophytism in the Arabidopsis root mycobiome.</title>
        <authorList>
            <person name="Mesny F."/>
            <person name="Miyauchi S."/>
            <person name="Thiergart T."/>
            <person name="Pickel B."/>
            <person name="Atanasova L."/>
            <person name="Karlsson M."/>
            <person name="Huettel B."/>
            <person name="Barry K.W."/>
            <person name="Haridas S."/>
            <person name="Chen C."/>
            <person name="Bauer D."/>
            <person name="Andreopoulos W."/>
            <person name="Pangilinan J."/>
            <person name="LaButti K."/>
            <person name="Riley R."/>
            <person name="Lipzen A."/>
            <person name="Clum A."/>
            <person name="Drula E."/>
            <person name="Henrissat B."/>
            <person name="Kohler A."/>
            <person name="Grigoriev I.V."/>
            <person name="Martin F.M."/>
            <person name="Hacquard S."/>
        </authorList>
    </citation>
    <scope>NUCLEOTIDE SEQUENCE</scope>
    <source>
        <strain evidence="10">MPI-CAGE-CH-0235</strain>
    </source>
</reference>